<dbReference type="EMBL" id="GBXM01056432">
    <property type="protein sequence ID" value="JAH52145.1"/>
    <property type="molecule type" value="Transcribed_RNA"/>
</dbReference>
<reference evidence="1" key="1">
    <citation type="submission" date="2014-11" db="EMBL/GenBank/DDBJ databases">
        <authorList>
            <person name="Amaro Gonzalez C."/>
        </authorList>
    </citation>
    <scope>NUCLEOTIDE SEQUENCE</scope>
</reference>
<sequence>MIHMNCHSFCRCNKEHKLQHLSHLGSRVYSTEWSCGINSILRWCSFSSCLI</sequence>
<proteinExistence type="predicted"/>
<organism evidence="1">
    <name type="scientific">Anguilla anguilla</name>
    <name type="common">European freshwater eel</name>
    <name type="synonym">Muraena anguilla</name>
    <dbReference type="NCBI Taxonomy" id="7936"/>
    <lineage>
        <taxon>Eukaryota</taxon>
        <taxon>Metazoa</taxon>
        <taxon>Chordata</taxon>
        <taxon>Craniata</taxon>
        <taxon>Vertebrata</taxon>
        <taxon>Euteleostomi</taxon>
        <taxon>Actinopterygii</taxon>
        <taxon>Neopterygii</taxon>
        <taxon>Teleostei</taxon>
        <taxon>Anguilliformes</taxon>
        <taxon>Anguillidae</taxon>
        <taxon>Anguilla</taxon>
    </lineage>
</organism>
<reference evidence="1" key="2">
    <citation type="journal article" date="2015" name="Fish Shellfish Immunol.">
        <title>Early steps in the European eel (Anguilla anguilla)-Vibrio vulnificus interaction in the gills: Role of the RtxA13 toxin.</title>
        <authorList>
            <person name="Callol A."/>
            <person name="Pajuelo D."/>
            <person name="Ebbesson L."/>
            <person name="Teles M."/>
            <person name="MacKenzie S."/>
            <person name="Amaro C."/>
        </authorList>
    </citation>
    <scope>NUCLEOTIDE SEQUENCE</scope>
</reference>
<accession>A0A0E9TGU8</accession>
<protein>
    <submittedName>
        <fullName evidence="1">Uncharacterized protein</fullName>
    </submittedName>
</protein>
<name>A0A0E9TGU8_ANGAN</name>
<dbReference type="AlphaFoldDB" id="A0A0E9TGU8"/>
<evidence type="ECO:0000313" key="1">
    <source>
        <dbReference type="EMBL" id="JAH52145.1"/>
    </source>
</evidence>